<comment type="caution">
    <text evidence="2">The sequence shown here is derived from an EMBL/GenBank/DDBJ whole genome shotgun (WGS) entry which is preliminary data.</text>
</comment>
<dbReference type="Pfam" id="PF09346">
    <property type="entry name" value="SMI1_KNR4"/>
    <property type="match status" value="1"/>
</dbReference>
<reference evidence="2" key="1">
    <citation type="submission" date="2023-03" db="EMBL/GenBank/DDBJ databases">
        <title>Genetic diversity of Bacillus cereus sensu lato isolates from Slovenia.</title>
        <authorList>
            <person name="Abdelli M."/>
        </authorList>
    </citation>
    <scope>NUCLEOTIDE SEQUENCE</scope>
    <source>
        <strain evidence="2">SIBC39</strain>
    </source>
</reference>
<proteinExistence type="predicted"/>
<dbReference type="EMBL" id="JARPRR010000003">
    <property type="protein sequence ID" value="MDG0951930.1"/>
    <property type="molecule type" value="Genomic_DNA"/>
</dbReference>
<dbReference type="Proteomes" id="UP001216801">
    <property type="component" value="Unassembled WGS sequence"/>
</dbReference>
<sequence length="150" mass="17376">MWKNLILEIEDILKSVNFNLNTPATDTEVHRLRERVKEKFNVDLPSEFEEFIKNVNGLDFGGLVIYGVDPSLLETERNEPICGFIDTNKIWYENEFQKEYLFFGDSSIAWFCKNLSDGTCLELDKPSGTVMKTYNDFNTMLEEALKTALL</sequence>
<dbReference type="Gene3D" id="3.40.1580.10">
    <property type="entry name" value="SMI1/KNR4-like"/>
    <property type="match status" value="1"/>
</dbReference>
<dbReference type="InterPro" id="IPR018958">
    <property type="entry name" value="Knr4/Smi1-like_dom"/>
</dbReference>
<dbReference type="AlphaFoldDB" id="A0AAJ1NBY1"/>
<dbReference type="InterPro" id="IPR037883">
    <property type="entry name" value="Knr4/Smi1-like_sf"/>
</dbReference>
<organism evidence="2 3">
    <name type="scientific">Bacillus paranthracis</name>
    <dbReference type="NCBI Taxonomy" id="2026186"/>
    <lineage>
        <taxon>Bacteria</taxon>
        <taxon>Bacillati</taxon>
        <taxon>Bacillota</taxon>
        <taxon>Bacilli</taxon>
        <taxon>Bacillales</taxon>
        <taxon>Bacillaceae</taxon>
        <taxon>Bacillus</taxon>
        <taxon>Bacillus cereus group</taxon>
    </lineage>
</organism>
<dbReference type="SUPFAM" id="SSF160631">
    <property type="entry name" value="SMI1/KNR4-like"/>
    <property type="match status" value="1"/>
</dbReference>
<protein>
    <submittedName>
        <fullName evidence="2">YrhA family protein</fullName>
    </submittedName>
</protein>
<evidence type="ECO:0000313" key="2">
    <source>
        <dbReference type="EMBL" id="MDG0951930.1"/>
    </source>
</evidence>
<evidence type="ECO:0000259" key="1">
    <source>
        <dbReference type="SMART" id="SM00860"/>
    </source>
</evidence>
<accession>A0AAJ1NBY1</accession>
<dbReference type="RefSeq" id="WP_000265782.1">
    <property type="nucleotide sequence ID" value="NZ_CP040515.1"/>
</dbReference>
<evidence type="ECO:0000313" key="3">
    <source>
        <dbReference type="Proteomes" id="UP001216801"/>
    </source>
</evidence>
<gene>
    <name evidence="2" type="ORF">P6U19_04930</name>
</gene>
<dbReference type="NCBIfam" id="NF038335">
    <property type="entry name" value="YPO0640_fam"/>
    <property type="match status" value="1"/>
</dbReference>
<dbReference type="SMART" id="SM00860">
    <property type="entry name" value="SMI1_KNR4"/>
    <property type="match status" value="1"/>
</dbReference>
<feature type="domain" description="Knr4/Smi1-like" evidence="1">
    <location>
        <begin position="23"/>
        <end position="143"/>
    </location>
</feature>
<name>A0AAJ1NBY1_9BACI</name>